<dbReference type="AlphaFoldDB" id="A0AAD1Z4C0"/>
<dbReference type="InterPro" id="IPR043502">
    <property type="entry name" value="DNA/RNA_pol_sf"/>
</dbReference>
<reference evidence="2" key="1">
    <citation type="submission" date="2023-05" db="EMBL/GenBank/DDBJ databases">
        <authorList>
            <person name="Huff M."/>
        </authorList>
    </citation>
    <scope>NUCLEOTIDE SEQUENCE</scope>
</reference>
<evidence type="ECO:0000256" key="1">
    <source>
        <dbReference type="SAM" id="MobiDB-lite"/>
    </source>
</evidence>
<proteinExistence type="predicted"/>
<dbReference type="GO" id="GO:0003676">
    <property type="term" value="F:nucleic acid binding"/>
    <property type="evidence" value="ECO:0007669"/>
    <property type="project" value="InterPro"/>
</dbReference>
<feature type="region of interest" description="Disordered" evidence="1">
    <location>
        <begin position="278"/>
        <end position="297"/>
    </location>
</feature>
<protein>
    <submittedName>
        <fullName evidence="2">Uncharacterized protein</fullName>
    </submittedName>
</protein>
<dbReference type="PANTHER" id="PTHR48475:SF2">
    <property type="entry name" value="RIBONUCLEASE H"/>
    <property type="match status" value="1"/>
</dbReference>
<dbReference type="PANTHER" id="PTHR48475">
    <property type="entry name" value="RIBONUCLEASE H"/>
    <property type="match status" value="1"/>
</dbReference>
<evidence type="ECO:0000313" key="3">
    <source>
        <dbReference type="Proteomes" id="UP000834106"/>
    </source>
</evidence>
<dbReference type="InterPro" id="IPR036397">
    <property type="entry name" value="RNaseH_sf"/>
</dbReference>
<accession>A0AAD1Z4C0</accession>
<name>A0AAD1Z4C0_9LAMI</name>
<dbReference type="Gene3D" id="3.30.420.10">
    <property type="entry name" value="Ribonuclease H-like superfamily/Ribonuclease H"/>
    <property type="match status" value="1"/>
</dbReference>
<dbReference type="SUPFAM" id="SSF56672">
    <property type="entry name" value="DNA/RNA polymerases"/>
    <property type="match status" value="1"/>
</dbReference>
<dbReference type="EMBL" id="OU503041">
    <property type="protein sequence ID" value="CAI9762638.1"/>
    <property type="molecule type" value="Genomic_DNA"/>
</dbReference>
<gene>
    <name evidence="2" type="ORF">FPE_LOCUS10068</name>
</gene>
<organism evidence="2 3">
    <name type="scientific">Fraxinus pennsylvanica</name>
    <dbReference type="NCBI Taxonomy" id="56036"/>
    <lineage>
        <taxon>Eukaryota</taxon>
        <taxon>Viridiplantae</taxon>
        <taxon>Streptophyta</taxon>
        <taxon>Embryophyta</taxon>
        <taxon>Tracheophyta</taxon>
        <taxon>Spermatophyta</taxon>
        <taxon>Magnoliopsida</taxon>
        <taxon>eudicotyledons</taxon>
        <taxon>Gunneridae</taxon>
        <taxon>Pentapetalae</taxon>
        <taxon>asterids</taxon>
        <taxon>lamiids</taxon>
        <taxon>Lamiales</taxon>
        <taxon>Oleaceae</taxon>
        <taxon>Oleeae</taxon>
        <taxon>Fraxinus</taxon>
    </lineage>
</organism>
<dbReference type="Proteomes" id="UP000834106">
    <property type="component" value="Chromosome 6"/>
</dbReference>
<evidence type="ECO:0000313" key="2">
    <source>
        <dbReference type="EMBL" id="CAI9762638.1"/>
    </source>
</evidence>
<keyword evidence="3" id="KW-1185">Reference proteome</keyword>
<sequence>MTLDDMEEITFGLQNLEGLSRPHNDALVISVIIANFEEKMIPANVLSHEVYSRMGIPVKQLKAIKTLLQGFGGCKIIPEEIVNLPLTLGSNQKQEQEEGPETNRPHRRLNKFLSRTVDRCFPFFKALKENHDFEWNENYERAFQELKQTLATASILTSDSQLVVGQIEGTFERKDEDLSLYCLRVHGLQRRFKSCDIVKISRNENYKVDALTRLAFMGTHGLDKTVHVKFVTKSSISQSPSVMNIEHEPYLMDTIIDFITNENFPDDPPLTRSIRARAPMYEKTNEKGPKWKNMKLR</sequence>